<dbReference type="Gene3D" id="3.50.50.60">
    <property type="entry name" value="FAD/NAD(P)-binding domain"/>
    <property type="match status" value="1"/>
</dbReference>
<evidence type="ECO:0000313" key="3">
    <source>
        <dbReference type="EMBL" id="MCP2349982.1"/>
    </source>
</evidence>
<comment type="caution">
    <text evidence="3">The sequence shown here is derived from an EMBL/GenBank/DDBJ whole genome shotgun (WGS) entry which is preliminary data.</text>
</comment>
<proteinExistence type="predicted"/>
<feature type="region of interest" description="Disordered" evidence="1">
    <location>
        <begin position="25"/>
        <end position="46"/>
    </location>
</feature>
<feature type="region of interest" description="Disordered" evidence="1">
    <location>
        <begin position="94"/>
        <end position="130"/>
    </location>
</feature>
<dbReference type="Pfam" id="PF01494">
    <property type="entry name" value="FAD_binding_3"/>
    <property type="match status" value="1"/>
</dbReference>
<sequence>MTALTQDADGVEAALLGPGGESRLTARFPVGRDGGRGIVRKPPGIGFPGPDGKLLSAVADVTGGVHRFLFYGFLFYGAEQQRLSRDTPIIEEEAPAWPASWRGGRGAPARPPRQVRVRTGPAPGTWRSAR</sequence>
<dbReference type="InterPro" id="IPR036188">
    <property type="entry name" value="FAD/NAD-bd_sf"/>
</dbReference>
<evidence type="ECO:0000313" key="4">
    <source>
        <dbReference type="Proteomes" id="UP001320766"/>
    </source>
</evidence>
<dbReference type="InterPro" id="IPR002938">
    <property type="entry name" value="FAD-bd"/>
</dbReference>
<protein>
    <recommendedName>
        <fullName evidence="2">FAD-binding domain-containing protein</fullName>
    </recommendedName>
</protein>
<accession>A0ABT1K7K1</accession>
<dbReference type="Proteomes" id="UP001320766">
    <property type="component" value="Unassembled WGS sequence"/>
</dbReference>
<evidence type="ECO:0000259" key="2">
    <source>
        <dbReference type="Pfam" id="PF01494"/>
    </source>
</evidence>
<name>A0ABT1K7K1_9ACTN</name>
<feature type="domain" description="FAD-binding" evidence="2">
    <location>
        <begin position="2"/>
        <end position="65"/>
    </location>
</feature>
<evidence type="ECO:0000256" key="1">
    <source>
        <dbReference type="SAM" id="MobiDB-lite"/>
    </source>
</evidence>
<organism evidence="3 4">
    <name type="scientific">Nonomuraea roseoviolacea subsp. carminata</name>
    <dbReference type="NCBI Taxonomy" id="160689"/>
    <lineage>
        <taxon>Bacteria</taxon>
        <taxon>Bacillati</taxon>
        <taxon>Actinomycetota</taxon>
        <taxon>Actinomycetes</taxon>
        <taxon>Streptosporangiales</taxon>
        <taxon>Streptosporangiaceae</taxon>
        <taxon>Nonomuraea</taxon>
    </lineage>
</organism>
<keyword evidence="4" id="KW-1185">Reference proteome</keyword>
<reference evidence="3 4" key="1">
    <citation type="submission" date="2022-06" db="EMBL/GenBank/DDBJ databases">
        <title>Sequencing the genomes of 1000 actinobacteria strains.</title>
        <authorList>
            <person name="Klenk H.-P."/>
        </authorList>
    </citation>
    <scope>NUCLEOTIDE SEQUENCE [LARGE SCALE GENOMIC DNA]</scope>
    <source>
        <strain evidence="3 4">DSM 44170</strain>
    </source>
</reference>
<gene>
    <name evidence="3" type="ORF">HD595_006104</name>
</gene>
<dbReference type="EMBL" id="JAMZEC010000001">
    <property type="protein sequence ID" value="MCP2349982.1"/>
    <property type="molecule type" value="Genomic_DNA"/>
</dbReference>